<organism evidence="2 3">
    <name type="scientific">Sphingomonas aurantiaca</name>
    <dbReference type="NCBI Taxonomy" id="185949"/>
    <lineage>
        <taxon>Bacteria</taxon>
        <taxon>Pseudomonadati</taxon>
        <taxon>Pseudomonadota</taxon>
        <taxon>Alphaproteobacteria</taxon>
        <taxon>Sphingomonadales</taxon>
        <taxon>Sphingomonadaceae</taxon>
        <taxon>Sphingomonas</taxon>
    </lineage>
</organism>
<evidence type="ECO:0000313" key="2">
    <source>
        <dbReference type="EMBL" id="PTQ60265.1"/>
    </source>
</evidence>
<accession>A0A2T5GLQ2</accession>
<gene>
    <name evidence="2" type="ORF">C8J26_1975</name>
</gene>
<dbReference type="AlphaFoldDB" id="A0A2T5GLQ2"/>
<keyword evidence="3" id="KW-1185">Reference proteome</keyword>
<protein>
    <submittedName>
        <fullName evidence="2">Virulence protein VirJ</fullName>
    </submittedName>
</protein>
<proteinExistence type="predicted"/>
<feature type="domain" description="Bacterial virulence" evidence="1">
    <location>
        <begin position="51"/>
        <end position="230"/>
    </location>
</feature>
<dbReference type="Proteomes" id="UP000244189">
    <property type="component" value="Unassembled WGS sequence"/>
</dbReference>
<dbReference type="SUPFAM" id="SSF53474">
    <property type="entry name" value="alpha/beta-Hydrolases"/>
    <property type="match status" value="1"/>
</dbReference>
<comment type="caution">
    <text evidence="2">The sequence shown here is derived from an EMBL/GenBank/DDBJ whole genome shotgun (WGS) entry which is preliminary data.</text>
</comment>
<dbReference type="Gene3D" id="3.40.50.1820">
    <property type="entry name" value="alpha/beta hydrolase"/>
    <property type="match status" value="1"/>
</dbReference>
<dbReference type="InterPro" id="IPR029058">
    <property type="entry name" value="AB_hydrolase_fold"/>
</dbReference>
<dbReference type="Pfam" id="PF06057">
    <property type="entry name" value="VirJ"/>
    <property type="match status" value="1"/>
</dbReference>
<reference evidence="2 3" key="1">
    <citation type="submission" date="2018-04" db="EMBL/GenBank/DDBJ databases">
        <title>Genomic Encyclopedia of Type Strains, Phase III (KMG-III): the genomes of soil and plant-associated and newly described type strains.</title>
        <authorList>
            <person name="Whitman W."/>
        </authorList>
    </citation>
    <scope>NUCLEOTIDE SEQUENCE [LARGE SCALE GENOMIC DNA]</scope>
    <source>
        <strain evidence="2 3">MA101b</strain>
    </source>
</reference>
<dbReference type="InterPro" id="IPR010333">
    <property type="entry name" value="VirJ"/>
</dbReference>
<dbReference type="EMBL" id="QAOG01000003">
    <property type="protein sequence ID" value="PTQ60265.1"/>
    <property type="molecule type" value="Genomic_DNA"/>
</dbReference>
<evidence type="ECO:0000259" key="1">
    <source>
        <dbReference type="Pfam" id="PF06057"/>
    </source>
</evidence>
<name>A0A2T5GLQ2_9SPHN</name>
<evidence type="ECO:0000313" key="3">
    <source>
        <dbReference type="Proteomes" id="UP000244189"/>
    </source>
</evidence>
<sequence>MTWLRRSLLALVVVVLGATAFMGWLGYFGGPVFTDVPALESATTPRRAFAVVLLTGDLGYKIGMAPQIAHRFAADGVPVVAVNTLTYLRTTRTPAEIARLIARAEQRALRFGHADRVVLIGQSFGADMLHVGLIGLPADLRAKIARVALVVPETTVQFRASPSEVFDYWTPTTDAMPTARRLTWAPLLCVQGVDEVESLCPRLTQANARRIALPGGHPLHRDTDALYDVLSRFVFAD</sequence>
<dbReference type="RefSeq" id="WP_107957741.1">
    <property type="nucleotide sequence ID" value="NZ_QAOG01000003.1"/>
</dbReference>